<dbReference type="CDD" id="cd01167">
    <property type="entry name" value="bac_FRK"/>
    <property type="match status" value="1"/>
</dbReference>
<accession>A0A1W6P0Q0</accession>
<keyword evidence="4 7" id="KW-0418">Kinase</keyword>
<dbReference type="KEGG" id="kro:BVG79_01741"/>
<dbReference type="OrthoDB" id="9795789at2"/>
<dbReference type="InterPro" id="IPR002173">
    <property type="entry name" value="Carboh/pur_kinase_PfkB_CS"/>
</dbReference>
<dbReference type="InterPro" id="IPR050306">
    <property type="entry name" value="PfkB_Carbo_kinase"/>
</dbReference>
<sequence length="314" mass="32802">MILCCGDCLIDMLPTTDTAGRDAYVPTVGGAALNTAIALGRLGTPVGMFTGLSHDPFGQMLHDHATGEGVDMRHAARRPLPTTLAFAHLIDGRAVYSFHDENTAGRMIAQSDIPSAPARAYLFGGISLAYDPCGAVFEAFQEQVSATAVTMLDVNIRPSLFSSGLVTDEAAYRARLDRMIARADIVKLSEDDLAWLSGPADVAAEAQRILDMGPKLVLLTMDSRGARGFSACGGRVAVAALKIAQVVDTIGAGDTFNAGALAYLFDAGLLSKEGLATLSAEDLHAAMLQASRTAGYCVSHAGANGPTREQLCAL</sequence>
<evidence type="ECO:0000259" key="6">
    <source>
        <dbReference type="Pfam" id="PF00294"/>
    </source>
</evidence>
<evidence type="ECO:0000256" key="1">
    <source>
        <dbReference type="ARBA" id="ARBA00010688"/>
    </source>
</evidence>
<evidence type="ECO:0000256" key="5">
    <source>
        <dbReference type="ARBA" id="ARBA00022840"/>
    </source>
</evidence>
<dbReference type="PROSITE" id="PS00584">
    <property type="entry name" value="PFKB_KINASES_2"/>
    <property type="match status" value="1"/>
</dbReference>
<evidence type="ECO:0000256" key="2">
    <source>
        <dbReference type="ARBA" id="ARBA00022679"/>
    </source>
</evidence>
<keyword evidence="2 7" id="KW-0808">Transferase</keyword>
<proteinExistence type="inferred from homology"/>
<organism evidence="7 8">
    <name type="scientific">Ketogulonicigenium robustum</name>
    <dbReference type="NCBI Taxonomy" id="92947"/>
    <lineage>
        <taxon>Bacteria</taxon>
        <taxon>Pseudomonadati</taxon>
        <taxon>Pseudomonadota</taxon>
        <taxon>Alphaproteobacteria</taxon>
        <taxon>Rhodobacterales</taxon>
        <taxon>Roseobacteraceae</taxon>
        <taxon>Ketogulonicigenium</taxon>
    </lineage>
</organism>
<gene>
    <name evidence="7" type="primary">scrK</name>
    <name evidence="7" type="ORF">BVG79_01741</name>
</gene>
<keyword evidence="8" id="KW-1185">Reference proteome</keyword>
<dbReference type="GO" id="GO:0008865">
    <property type="term" value="F:fructokinase activity"/>
    <property type="evidence" value="ECO:0007669"/>
    <property type="project" value="UniProtKB-EC"/>
</dbReference>
<name>A0A1W6P0Q0_9RHOB</name>
<reference evidence="7 8" key="1">
    <citation type="submission" date="2017-02" db="EMBL/GenBank/DDBJ databases">
        <title>Ketogulonicigenium robustum SPU B003 Genome sequencing and assembly.</title>
        <authorList>
            <person name="Li Y."/>
            <person name="Liu L."/>
            <person name="Wang C."/>
            <person name="Zhang M."/>
            <person name="Zhang T."/>
            <person name="Zhang Y."/>
        </authorList>
    </citation>
    <scope>NUCLEOTIDE SEQUENCE [LARGE SCALE GENOMIC DNA]</scope>
    <source>
        <strain evidence="7 8">SPU_B003</strain>
    </source>
</reference>
<dbReference type="RefSeq" id="WP_085786527.1">
    <property type="nucleotide sequence ID" value="NZ_CP019937.1"/>
</dbReference>
<dbReference type="InterPro" id="IPR029056">
    <property type="entry name" value="Ribokinase-like"/>
</dbReference>
<dbReference type="GO" id="GO:0005524">
    <property type="term" value="F:ATP binding"/>
    <property type="evidence" value="ECO:0007669"/>
    <property type="project" value="UniProtKB-KW"/>
</dbReference>
<dbReference type="Proteomes" id="UP000242447">
    <property type="component" value="Chromosome"/>
</dbReference>
<evidence type="ECO:0000256" key="3">
    <source>
        <dbReference type="ARBA" id="ARBA00022741"/>
    </source>
</evidence>
<comment type="similarity">
    <text evidence="1">Belongs to the carbohydrate kinase PfkB family.</text>
</comment>
<keyword evidence="5" id="KW-0067">ATP-binding</keyword>
<dbReference type="InterPro" id="IPR011611">
    <property type="entry name" value="PfkB_dom"/>
</dbReference>
<dbReference type="STRING" id="92947.BVG79_01741"/>
<dbReference type="AlphaFoldDB" id="A0A1W6P0Q0"/>
<dbReference type="PANTHER" id="PTHR43085">
    <property type="entry name" value="HEXOKINASE FAMILY MEMBER"/>
    <property type="match status" value="1"/>
</dbReference>
<keyword evidence="3" id="KW-0547">Nucleotide-binding</keyword>
<dbReference type="Pfam" id="PF00294">
    <property type="entry name" value="PfkB"/>
    <property type="match status" value="1"/>
</dbReference>
<dbReference type="EMBL" id="CP019937">
    <property type="protein sequence ID" value="ARO15085.1"/>
    <property type="molecule type" value="Genomic_DNA"/>
</dbReference>
<evidence type="ECO:0000313" key="8">
    <source>
        <dbReference type="Proteomes" id="UP000242447"/>
    </source>
</evidence>
<evidence type="ECO:0000256" key="4">
    <source>
        <dbReference type="ARBA" id="ARBA00022777"/>
    </source>
</evidence>
<feature type="domain" description="Carbohydrate kinase PfkB" evidence="6">
    <location>
        <begin position="2"/>
        <end position="306"/>
    </location>
</feature>
<dbReference type="SUPFAM" id="SSF53613">
    <property type="entry name" value="Ribokinase-like"/>
    <property type="match status" value="1"/>
</dbReference>
<evidence type="ECO:0000313" key="7">
    <source>
        <dbReference type="EMBL" id="ARO15085.1"/>
    </source>
</evidence>
<dbReference type="EC" id="2.7.1.4" evidence="7"/>
<dbReference type="Gene3D" id="3.40.1190.20">
    <property type="match status" value="1"/>
</dbReference>
<dbReference type="PANTHER" id="PTHR43085:SF1">
    <property type="entry name" value="PSEUDOURIDINE KINASE-RELATED"/>
    <property type="match status" value="1"/>
</dbReference>
<protein>
    <submittedName>
        <fullName evidence="7">Ribokinase-like domain-containing protein</fullName>
        <ecNumber evidence="7">2.7.1.4</ecNumber>
    </submittedName>
</protein>